<dbReference type="Proteomes" id="UP000711995">
    <property type="component" value="Unassembled WGS sequence"/>
</dbReference>
<dbReference type="PANTHER" id="PTHR30329">
    <property type="entry name" value="STATOR ELEMENT OF FLAGELLAR MOTOR COMPLEX"/>
    <property type="match status" value="1"/>
</dbReference>
<evidence type="ECO:0000256" key="5">
    <source>
        <dbReference type="ARBA" id="ARBA00022989"/>
    </source>
</evidence>
<evidence type="ECO:0000256" key="3">
    <source>
        <dbReference type="ARBA" id="ARBA00022475"/>
    </source>
</evidence>
<dbReference type="GO" id="GO:0005886">
    <property type="term" value="C:plasma membrane"/>
    <property type="evidence" value="ECO:0007669"/>
    <property type="project" value="UniProtKB-SubCell"/>
</dbReference>
<evidence type="ECO:0000313" key="11">
    <source>
        <dbReference type="Proteomes" id="UP000711995"/>
    </source>
</evidence>
<dbReference type="CDD" id="cd07185">
    <property type="entry name" value="OmpA_C-like"/>
    <property type="match status" value="1"/>
</dbReference>
<evidence type="ECO:0000256" key="1">
    <source>
        <dbReference type="ARBA" id="ARBA00004162"/>
    </source>
</evidence>
<gene>
    <name evidence="10" type="ORF">HCT14_00660</name>
</gene>
<reference evidence="10 11" key="1">
    <citation type="submission" date="2020-03" db="EMBL/GenBank/DDBJ databases">
        <title>Spirochaetal bacteria isolated from arthropods constitute a novel genus Entomospira genus novum within the order Spirochaetales.</title>
        <authorList>
            <person name="Grana-Miraglia L."/>
            <person name="Sikutova S."/>
            <person name="Fingerle V."/>
            <person name="Sing A."/>
            <person name="Castillo-Ramirez S."/>
            <person name="Margos G."/>
            <person name="Rudolf I."/>
        </authorList>
    </citation>
    <scope>NUCLEOTIDE SEQUENCE [LARGE SCALE GENOMIC DNA]</scope>
    <source>
        <strain evidence="10 11">BR193</strain>
    </source>
</reference>
<dbReference type="EMBL" id="JAATLJ010000001">
    <property type="protein sequence ID" value="NIZ40032.1"/>
    <property type="molecule type" value="Genomic_DNA"/>
</dbReference>
<comment type="similarity">
    <text evidence="2">Belongs to the MotB family.</text>
</comment>
<dbReference type="SUPFAM" id="SSF103088">
    <property type="entry name" value="OmpA-like"/>
    <property type="match status" value="1"/>
</dbReference>
<dbReference type="Pfam" id="PF13677">
    <property type="entry name" value="MotB_plug"/>
    <property type="match status" value="1"/>
</dbReference>
<sequence>MAKQKKERKKADPNGWLVTYGDMITLVLCFFVLLMGEPAQDSARMQLLSAAFGGLGPLSGGMTLDQGNLALMGARLETLPSENRQSQLGRARGLAQQLMKDDQSRLVRDVKEDPERGLVITLAGDVLFAPDSVQVDIERNRVMLQQLATLLNSPDLIGMTYRIEGHTDSTPPEQISREFAARFPTNWEVSTARATNVLHYLVDYGAPEYQFQVMGESSRKPLLPGKDPESMAYNRRVEIVVLTSGHL</sequence>
<evidence type="ECO:0000256" key="6">
    <source>
        <dbReference type="ARBA" id="ARBA00023136"/>
    </source>
</evidence>
<organism evidence="10 11">
    <name type="scientific">Entomospira entomophila</name>
    <dbReference type="NCBI Taxonomy" id="2719988"/>
    <lineage>
        <taxon>Bacteria</taxon>
        <taxon>Pseudomonadati</taxon>
        <taxon>Spirochaetota</taxon>
        <taxon>Spirochaetia</taxon>
        <taxon>Spirochaetales</taxon>
        <taxon>Spirochaetaceae</taxon>
        <taxon>Entomospira</taxon>
    </lineage>
</organism>
<keyword evidence="3" id="KW-1003">Cell membrane</keyword>
<dbReference type="InterPro" id="IPR050330">
    <property type="entry name" value="Bact_OuterMem_StrucFunc"/>
</dbReference>
<dbReference type="Pfam" id="PF00691">
    <property type="entry name" value="OmpA"/>
    <property type="match status" value="1"/>
</dbReference>
<evidence type="ECO:0000256" key="7">
    <source>
        <dbReference type="PROSITE-ProRule" id="PRU00473"/>
    </source>
</evidence>
<keyword evidence="11" id="KW-1185">Reference proteome</keyword>
<comment type="subcellular location">
    <subcellularLocation>
        <location evidence="1">Cell membrane</location>
        <topology evidence="1">Single-pass membrane protein</topology>
    </subcellularLocation>
</comment>
<keyword evidence="5 8" id="KW-1133">Transmembrane helix</keyword>
<keyword evidence="6 7" id="KW-0472">Membrane</keyword>
<dbReference type="Gene3D" id="3.30.1330.60">
    <property type="entry name" value="OmpA-like domain"/>
    <property type="match status" value="1"/>
</dbReference>
<dbReference type="InterPro" id="IPR025713">
    <property type="entry name" value="MotB-like_N_dom"/>
</dbReference>
<dbReference type="InterPro" id="IPR036737">
    <property type="entry name" value="OmpA-like_sf"/>
</dbReference>
<feature type="transmembrane region" description="Helical" evidence="8">
    <location>
        <begin position="16"/>
        <end position="36"/>
    </location>
</feature>
<evidence type="ECO:0000256" key="2">
    <source>
        <dbReference type="ARBA" id="ARBA00008914"/>
    </source>
</evidence>
<dbReference type="PROSITE" id="PS51123">
    <property type="entry name" value="OMPA_2"/>
    <property type="match status" value="1"/>
</dbReference>
<dbReference type="PANTHER" id="PTHR30329:SF21">
    <property type="entry name" value="LIPOPROTEIN YIAD-RELATED"/>
    <property type="match status" value="1"/>
</dbReference>
<evidence type="ECO:0000259" key="9">
    <source>
        <dbReference type="PROSITE" id="PS51123"/>
    </source>
</evidence>
<evidence type="ECO:0000256" key="8">
    <source>
        <dbReference type="SAM" id="Phobius"/>
    </source>
</evidence>
<evidence type="ECO:0000256" key="4">
    <source>
        <dbReference type="ARBA" id="ARBA00022692"/>
    </source>
</evidence>
<dbReference type="InterPro" id="IPR006665">
    <property type="entry name" value="OmpA-like"/>
</dbReference>
<feature type="domain" description="OmpA-like" evidence="9">
    <location>
        <begin position="115"/>
        <end position="245"/>
    </location>
</feature>
<evidence type="ECO:0000313" key="10">
    <source>
        <dbReference type="EMBL" id="NIZ40032.1"/>
    </source>
</evidence>
<dbReference type="RefSeq" id="WP_167699641.1">
    <property type="nucleotide sequence ID" value="NZ_CP118174.1"/>
</dbReference>
<dbReference type="AlphaFoldDB" id="A0A968G7H8"/>
<comment type="caution">
    <text evidence="10">The sequence shown here is derived from an EMBL/GenBank/DDBJ whole genome shotgun (WGS) entry which is preliminary data.</text>
</comment>
<proteinExistence type="inferred from homology"/>
<keyword evidence="4 8" id="KW-0812">Transmembrane</keyword>
<accession>A0A968G7H8</accession>
<protein>
    <submittedName>
        <fullName evidence="10">OmpA family protein</fullName>
    </submittedName>
</protein>
<name>A0A968G7H8_9SPIO</name>